<evidence type="ECO:0000313" key="3">
    <source>
        <dbReference type="EnsemblMetazoa" id="SMAR013345-PA"/>
    </source>
</evidence>
<organism evidence="3 4">
    <name type="scientific">Strigamia maritima</name>
    <name type="common">European centipede</name>
    <name type="synonym">Geophilus maritimus</name>
    <dbReference type="NCBI Taxonomy" id="126957"/>
    <lineage>
        <taxon>Eukaryota</taxon>
        <taxon>Metazoa</taxon>
        <taxon>Ecdysozoa</taxon>
        <taxon>Arthropoda</taxon>
        <taxon>Myriapoda</taxon>
        <taxon>Chilopoda</taxon>
        <taxon>Pleurostigmophora</taxon>
        <taxon>Geophilomorpha</taxon>
        <taxon>Linotaeniidae</taxon>
        <taxon>Strigamia</taxon>
    </lineage>
</organism>
<keyword evidence="2" id="KW-0677">Repeat</keyword>
<dbReference type="PROSITE" id="PS51450">
    <property type="entry name" value="LRR"/>
    <property type="match status" value="2"/>
</dbReference>
<dbReference type="PANTHER" id="PTHR24366:SF96">
    <property type="entry name" value="LEUCINE RICH REPEAT CONTAINING 53"/>
    <property type="match status" value="1"/>
</dbReference>
<evidence type="ECO:0000256" key="2">
    <source>
        <dbReference type="ARBA" id="ARBA00022737"/>
    </source>
</evidence>
<dbReference type="InterPro" id="IPR032675">
    <property type="entry name" value="LRR_dom_sf"/>
</dbReference>
<dbReference type="OMA" id="TINMCEW"/>
<dbReference type="Proteomes" id="UP000014500">
    <property type="component" value="Unassembled WGS sequence"/>
</dbReference>
<keyword evidence="1" id="KW-0433">Leucine-rich repeat</keyword>
<name>T1JHL4_STRMM</name>
<dbReference type="HOGENOM" id="CLU_000288_18_6_1"/>
<dbReference type="EnsemblMetazoa" id="SMAR013345-RA">
    <property type="protein sequence ID" value="SMAR013345-PA"/>
    <property type="gene ID" value="SMAR013345"/>
</dbReference>
<sequence length="287" mass="32735">MLWQISDYDFSHLASLQILNLKNNKLETVPDLHSLTNLTMLYLNFNNITHIDQNSFTGLNALTDLSLEGNKINILVNGTFMHSPHLKFISLASNGIYHIDDETFNNLKNLQSLVISNNKIHEMKQLFTPALDILNISNNSITVFEFTSISKNLRRLYLDDNKIQVVRDPKGIQNNYSLRLFSATGNCLQTFSVHYYPPTIQDISLAHNNISKISKFSVIQPAELFSVDLTNNSISEILYQDIIYMAPVLSTKQLVAIIDLRSNPLLCSCTNDWLGKGTKMFLWYIQE</sequence>
<dbReference type="PANTHER" id="PTHR24366">
    <property type="entry name" value="IG(IMMUNOGLOBULIN) AND LRR(LEUCINE RICH REPEAT) DOMAINS"/>
    <property type="match status" value="1"/>
</dbReference>
<dbReference type="SMART" id="SM00365">
    <property type="entry name" value="LRR_SD22"/>
    <property type="match status" value="6"/>
</dbReference>
<dbReference type="Pfam" id="PF13855">
    <property type="entry name" value="LRR_8"/>
    <property type="match status" value="1"/>
</dbReference>
<dbReference type="InterPro" id="IPR003591">
    <property type="entry name" value="Leu-rich_rpt_typical-subtyp"/>
</dbReference>
<reference evidence="3" key="2">
    <citation type="submission" date="2015-02" db="UniProtKB">
        <authorList>
            <consortium name="EnsemblMetazoa"/>
        </authorList>
    </citation>
    <scope>IDENTIFICATION</scope>
</reference>
<dbReference type="SMART" id="SM00369">
    <property type="entry name" value="LRR_TYP"/>
    <property type="match status" value="6"/>
</dbReference>
<dbReference type="AlphaFoldDB" id="T1JHL4"/>
<dbReference type="InterPro" id="IPR001611">
    <property type="entry name" value="Leu-rich_rpt"/>
</dbReference>
<keyword evidence="4" id="KW-1185">Reference proteome</keyword>
<protein>
    <recommendedName>
        <fullName evidence="5">LRRCT domain-containing protein</fullName>
    </recommendedName>
</protein>
<evidence type="ECO:0000313" key="4">
    <source>
        <dbReference type="Proteomes" id="UP000014500"/>
    </source>
</evidence>
<dbReference type="PhylomeDB" id="T1JHL4"/>
<evidence type="ECO:0000256" key="1">
    <source>
        <dbReference type="ARBA" id="ARBA00022614"/>
    </source>
</evidence>
<dbReference type="eggNOG" id="KOG4641">
    <property type="taxonomic scope" value="Eukaryota"/>
</dbReference>
<dbReference type="Pfam" id="PF00560">
    <property type="entry name" value="LRR_1"/>
    <property type="match status" value="1"/>
</dbReference>
<dbReference type="SUPFAM" id="SSF52058">
    <property type="entry name" value="L domain-like"/>
    <property type="match status" value="1"/>
</dbReference>
<dbReference type="EMBL" id="JH430900">
    <property type="status" value="NOT_ANNOTATED_CDS"/>
    <property type="molecule type" value="Genomic_DNA"/>
</dbReference>
<dbReference type="STRING" id="126957.T1JHL4"/>
<accession>T1JHL4</accession>
<evidence type="ECO:0008006" key="5">
    <source>
        <dbReference type="Google" id="ProtNLM"/>
    </source>
</evidence>
<proteinExistence type="predicted"/>
<dbReference type="Gene3D" id="3.80.10.10">
    <property type="entry name" value="Ribonuclease Inhibitor"/>
    <property type="match status" value="2"/>
</dbReference>
<reference evidence="4" key="1">
    <citation type="submission" date="2011-05" db="EMBL/GenBank/DDBJ databases">
        <authorList>
            <person name="Richards S.R."/>
            <person name="Qu J."/>
            <person name="Jiang H."/>
            <person name="Jhangiani S.N."/>
            <person name="Agravi P."/>
            <person name="Goodspeed R."/>
            <person name="Gross S."/>
            <person name="Mandapat C."/>
            <person name="Jackson L."/>
            <person name="Mathew T."/>
            <person name="Pu L."/>
            <person name="Thornton R."/>
            <person name="Saada N."/>
            <person name="Wilczek-Boney K.B."/>
            <person name="Lee S."/>
            <person name="Kovar C."/>
            <person name="Wu Y."/>
            <person name="Scherer S.E."/>
            <person name="Worley K.C."/>
            <person name="Muzny D.M."/>
            <person name="Gibbs R."/>
        </authorList>
    </citation>
    <scope>NUCLEOTIDE SEQUENCE</scope>
    <source>
        <strain evidence="4">Brora</strain>
    </source>
</reference>